<comment type="catalytic activity">
    <reaction evidence="1">
        <text>ATP + protein L-histidine = ADP + protein N-phospho-L-histidine.</text>
        <dbReference type="EC" id="2.7.13.3"/>
    </reaction>
</comment>
<evidence type="ECO:0000313" key="16">
    <source>
        <dbReference type="Proteomes" id="UP000036045"/>
    </source>
</evidence>
<keyword evidence="10" id="KW-0902">Two-component regulatory system</keyword>
<dbReference type="GO" id="GO:0005524">
    <property type="term" value="F:ATP binding"/>
    <property type="evidence" value="ECO:0007669"/>
    <property type="project" value="UniProtKB-KW"/>
</dbReference>
<dbReference type="InterPro" id="IPR036890">
    <property type="entry name" value="HATPase_C_sf"/>
</dbReference>
<dbReference type="GO" id="GO:0000155">
    <property type="term" value="F:phosphorelay sensor kinase activity"/>
    <property type="evidence" value="ECO:0007669"/>
    <property type="project" value="InterPro"/>
</dbReference>
<accession>A0A0J1IKU5</accession>
<protein>
    <recommendedName>
        <fullName evidence="3">histidine kinase</fullName>
        <ecNumber evidence="3">2.7.13.3</ecNumber>
    </recommendedName>
</protein>
<evidence type="ECO:0000313" key="15">
    <source>
        <dbReference type="EMBL" id="KLV26584.1"/>
    </source>
</evidence>
<evidence type="ECO:0000256" key="3">
    <source>
        <dbReference type="ARBA" id="ARBA00012438"/>
    </source>
</evidence>
<dbReference type="OrthoDB" id="9776552at2"/>
<evidence type="ECO:0000256" key="4">
    <source>
        <dbReference type="ARBA" id="ARBA00022475"/>
    </source>
</evidence>
<comment type="subcellular location">
    <subcellularLocation>
        <location evidence="2">Cell membrane</location>
        <topology evidence="2">Multi-pass membrane protein</topology>
    </subcellularLocation>
</comment>
<dbReference type="Pfam" id="PF06580">
    <property type="entry name" value="His_kinase"/>
    <property type="match status" value="1"/>
</dbReference>
<dbReference type="CDD" id="cd06225">
    <property type="entry name" value="HAMP"/>
    <property type="match status" value="1"/>
</dbReference>
<proteinExistence type="predicted"/>
<dbReference type="PROSITE" id="PS50885">
    <property type="entry name" value="HAMP"/>
    <property type="match status" value="1"/>
</dbReference>
<keyword evidence="12" id="KW-1133">Transmembrane helix</keyword>
<dbReference type="Gene3D" id="6.10.340.10">
    <property type="match status" value="1"/>
</dbReference>
<gene>
    <name evidence="15" type="ORF">ABW02_10835</name>
</gene>
<dbReference type="InterPro" id="IPR003660">
    <property type="entry name" value="HAMP_dom"/>
</dbReference>
<dbReference type="SMART" id="SM00304">
    <property type="entry name" value="HAMP"/>
    <property type="match status" value="1"/>
</dbReference>
<dbReference type="EMBL" id="LDPH01000008">
    <property type="protein sequence ID" value="KLV26584.1"/>
    <property type="molecule type" value="Genomic_DNA"/>
</dbReference>
<dbReference type="Gene3D" id="3.30.565.10">
    <property type="entry name" value="Histidine kinase-like ATPase, C-terminal domain"/>
    <property type="match status" value="1"/>
</dbReference>
<organism evidence="15 16">
    <name type="scientific">Niallia circulans</name>
    <name type="common">Bacillus circulans</name>
    <dbReference type="NCBI Taxonomy" id="1397"/>
    <lineage>
        <taxon>Bacteria</taxon>
        <taxon>Bacillati</taxon>
        <taxon>Bacillota</taxon>
        <taxon>Bacilli</taxon>
        <taxon>Bacillales</taxon>
        <taxon>Bacillaceae</taxon>
        <taxon>Niallia</taxon>
    </lineage>
</organism>
<dbReference type="EC" id="2.7.13.3" evidence="3"/>
<dbReference type="InterPro" id="IPR010559">
    <property type="entry name" value="Sig_transdc_His_kin_internal"/>
</dbReference>
<evidence type="ECO:0000256" key="5">
    <source>
        <dbReference type="ARBA" id="ARBA00022553"/>
    </source>
</evidence>
<comment type="caution">
    <text evidence="15">The sequence shown here is derived from an EMBL/GenBank/DDBJ whole genome shotgun (WGS) entry which is preliminary data.</text>
</comment>
<evidence type="ECO:0000256" key="6">
    <source>
        <dbReference type="ARBA" id="ARBA00022679"/>
    </source>
</evidence>
<feature type="transmembrane region" description="Helical" evidence="12">
    <location>
        <begin position="283"/>
        <end position="305"/>
    </location>
</feature>
<evidence type="ECO:0000256" key="12">
    <source>
        <dbReference type="SAM" id="Phobius"/>
    </source>
</evidence>
<dbReference type="Pfam" id="PF02518">
    <property type="entry name" value="HATPase_c"/>
    <property type="match status" value="1"/>
</dbReference>
<evidence type="ECO:0000259" key="14">
    <source>
        <dbReference type="PROSITE" id="PS50885"/>
    </source>
</evidence>
<dbReference type="PANTHER" id="PTHR34220:SF7">
    <property type="entry name" value="SENSOR HISTIDINE KINASE YPDA"/>
    <property type="match status" value="1"/>
</dbReference>
<dbReference type="GO" id="GO:0005886">
    <property type="term" value="C:plasma membrane"/>
    <property type="evidence" value="ECO:0007669"/>
    <property type="project" value="UniProtKB-SubCell"/>
</dbReference>
<evidence type="ECO:0000256" key="9">
    <source>
        <dbReference type="ARBA" id="ARBA00022840"/>
    </source>
</evidence>
<feature type="domain" description="HAMP" evidence="14">
    <location>
        <begin position="307"/>
        <end position="359"/>
    </location>
</feature>
<evidence type="ECO:0000256" key="11">
    <source>
        <dbReference type="ARBA" id="ARBA00023136"/>
    </source>
</evidence>
<dbReference type="PANTHER" id="PTHR34220">
    <property type="entry name" value="SENSOR HISTIDINE KINASE YPDA"/>
    <property type="match status" value="1"/>
</dbReference>
<keyword evidence="7" id="KW-0547">Nucleotide-binding</keyword>
<evidence type="ECO:0000259" key="13">
    <source>
        <dbReference type="PROSITE" id="PS50109"/>
    </source>
</evidence>
<dbReference type="Pfam" id="PF00672">
    <property type="entry name" value="HAMP"/>
    <property type="match status" value="1"/>
</dbReference>
<keyword evidence="16" id="KW-1185">Reference proteome</keyword>
<evidence type="ECO:0000256" key="1">
    <source>
        <dbReference type="ARBA" id="ARBA00000085"/>
    </source>
</evidence>
<dbReference type="SMART" id="SM00387">
    <property type="entry name" value="HATPase_c"/>
    <property type="match status" value="1"/>
</dbReference>
<dbReference type="RefSeq" id="WP_047942062.1">
    <property type="nucleotide sequence ID" value="NZ_JARTLH010000010.1"/>
</dbReference>
<evidence type="ECO:0000256" key="10">
    <source>
        <dbReference type="ARBA" id="ARBA00023012"/>
    </source>
</evidence>
<dbReference type="PROSITE" id="PS50109">
    <property type="entry name" value="HIS_KIN"/>
    <property type="match status" value="1"/>
</dbReference>
<dbReference type="AlphaFoldDB" id="A0A0J1IKU5"/>
<keyword evidence="4" id="KW-1003">Cell membrane</keyword>
<keyword evidence="12" id="KW-0812">Transmembrane</keyword>
<dbReference type="InterPro" id="IPR005467">
    <property type="entry name" value="His_kinase_dom"/>
</dbReference>
<keyword evidence="11 12" id="KW-0472">Membrane</keyword>
<keyword evidence="5" id="KW-0597">Phosphoprotein</keyword>
<sequence length="570" mass="65606">MNKLSQWFKDLKYRRKILVICLLSSLLPVTALGSYCYFQIQKLLINREKEVLEETLHQAILSLDYKINSYNDALNQIVWNQNIKSGLTVNYDNNFDMYTMYRNHLKPLIFNVKNSQTDINRITVYSNNNTLFPHGTFLRPLTDVEKLEWFPEVIKNASAHLIVSSDKNSFEMASKIFDYNGNNINIVYMDIHYQSFFNPLSNLFENSYGLIILDEKKQPVYNHQNFNKNKQSYTLSVDELLNKINNGSLKNEYVYKSAKFQSNEWTAYLFRPFDIVSQSTSPIMTWVIIVIILCIFTLYLSIFFLSKVVVRPLELLAANMKQIEKGDLTVTVTHSSQDEIGDVIGQFGDMVHNLQEMINEVYKSKIAQQEYEMKALQAQINPHFFYNSLSLINSKAILVGQEDISEMAQLLSTFYRTTLNKGKNMITVKDEIENTISYMKIQQMMHSNSFDLSIIVDDQILGHTMINLLLQPLVENAINHGIDHKEDRERGLVTIIGKQADNDLLFTISDNGNGMEPEILETILTTKTAGYGVQNVHHRIKLAYGEAYGLSYTSKLGKGTTVEVRIPKIL</sequence>
<feature type="domain" description="Histidine kinase" evidence="13">
    <location>
        <begin position="470"/>
        <end position="570"/>
    </location>
</feature>
<dbReference type="SUPFAM" id="SSF55874">
    <property type="entry name" value="ATPase domain of HSP90 chaperone/DNA topoisomerase II/histidine kinase"/>
    <property type="match status" value="1"/>
</dbReference>
<dbReference type="SUPFAM" id="SSF158472">
    <property type="entry name" value="HAMP domain-like"/>
    <property type="match status" value="1"/>
</dbReference>
<evidence type="ECO:0000256" key="2">
    <source>
        <dbReference type="ARBA" id="ARBA00004651"/>
    </source>
</evidence>
<reference evidence="15 16" key="1">
    <citation type="submission" date="2015-05" db="EMBL/GenBank/DDBJ databases">
        <title>Whole genome sequence and identification of bacterial endophytes from Costus igneus.</title>
        <authorList>
            <person name="Lee Y.P."/>
            <person name="Gan H.M."/>
            <person name="Eng W."/>
            <person name="Wheatley M.S."/>
            <person name="Caraballo A."/>
            <person name="Polter S."/>
            <person name="Savka M.A."/>
            <person name="Hudson A.O."/>
        </authorList>
    </citation>
    <scope>NUCLEOTIDE SEQUENCE [LARGE SCALE GENOMIC DNA]</scope>
    <source>
        <strain evidence="15 16">RIT379</strain>
    </source>
</reference>
<keyword evidence="6" id="KW-0808">Transferase</keyword>
<keyword evidence="9" id="KW-0067">ATP-binding</keyword>
<dbReference type="InterPro" id="IPR003594">
    <property type="entry name" value="HATPase_dom"/>
</dbReference>
<dbReference type="PATRIC" id="fig|1397.4.peg.5481"/>
<keyword evidence="8" id="KW-0418">Kinase</keyword>
<dbReference type="InterPro" id="IPR050640">
    <property type="entry name" value="Bact_2-comp_sensor_kinase"/>
</dbReference>
<evidence type="ECO:0000256" key="7">
    <source>
        <dbReference type="ARBA" id="ARBA00022741"/>
    </source>
</evidence>
<evidence type="ECO:0000256" key="8">
    <source>
        <dbReference type="ARBA" id="ARBA00022777"/>
    </source>
</evidence>
<name>A0A0J1IKU5_NIACI</name>
<dbReference type="Proteomes" id="UP000036045">
    <property type="component" value="Unassembled WGS sequence"/>
</dbReference>